<dbReference type="SUPFAM" id="SSF52091">
    <property type="entry name" value="SpoIIaa-like"/>
    <property type="match status" value="1"/>
</dbReference>
<dbReference type="STRING" id="44933.SAMN05660971_01412"/>
<reference evidence="3 4" key="1">
    <citation type="submission" date="2016-11" db="EMBL/GenBank/DDBJ databases">
        <authorList>
            <person name="Jaros S."/>
            <person name="Januszkiewicz K."/>
            <person name="Wedrychowicz H."/>
        </authorList>
    </citation>
    <scope>NUCLEOTIDE SEQUENCE [LARGE SCALE GENOMIC DNA]</scope>
    <source>
        <strain evidence="3 4">DSM 4740</strain>
    </source>
</reference>
<dbReference type="AlphaFoldDB" id="A0A1M7DNN0"/>
<evidence type="ECO:0000313" key="5">
    <source>
        <dbReference type="Proteomes" id="UP000321726"/>
    </source>
</evidence>
<evidence type="ECO:0000313" key="2">
    <source>
        <dbReference type="EMBL" id="GEN23047.1"/>
    </source>
</evidence>
<evidence type="ECO:0000313" key="4">
    <source>
        <dbReference type="Proteomes" id="UP000184123"/>
    </source>
</evidence>
<dbReference type="Proteomes" id="UP000321726">
    <property type="component" value="Unassembled WGS sequence"/>
</dbReference>
<dbReference type="Proteomes" id="UP000184123">
    <property type="component" value="Unassembled WGS sequence"/>
</dbReference>
<evidence type="ECO:0000259" key="1">
    <source>
        <dbReference type="PROSITE" id="PS50801"/>
    </source>
</evidence>
<feature type="domain" description="STAS" evidence="1">
    <location>
        <begin position="1"/>
        <end position="82"/>
    </location>
</feature>
<gene>
    <name evidence="2" type="ORF">HCU01_09960</name>
    <name evidence="3" type="ORF">SAMN05660971_01412</name>
</gene>
<dbReference type="EMBL" id="BJXU01000033">
    <property type="protein sequence ID" value="GEN23047.1"/>
    <property type="molecule type" value="Genomic_DNA"/>
</dbReference>
<dbReference type="CDD" id="cd07042">
    <property type="entry name" value="STAS_SulP_like_sulfate_transporter"/>
    <property type="match status" value="1"/>
</dbReference>
<proteinExistence type="predicted"/>
<protein>
    <submittedName>
        <fullName evidence="3">STAS domain-containing protein</fullName>
    </submittedName>
</protein>
<dbReference type="Gene3D" id="3.30.750.24">
    <property type="entry name" value="STAS domain"/>
    <property type="match status" value="1"/>
</dbReference>
<dbReference type="InterPro" id="IPR002645">
    <property type="entry name" value="STAS_dom"/>
</dbReference>
<accession>A0A1M7DNN0</accession>
<dbReference type="RefSeq" id="WP_200802156.1">
    <property type="nucleotide sequence ID" value="NZ_BJXU01000033.1"/>
</dbReference>
<dbReference type="InterPro" id="IPR036513">
    <property type="entry name" value="STAS_dom_sf"/>
</dbReference>
<dbReference type="Pfam" id="PF01740">
    <property type="entry name" value="STAS"/>
    <property type="match status" value="1"/>
</dbReference>
<dbReference type="PROSITE" id="PS50801">
    <property type="entry name" value="STAS"/>
    <property type="match status" value="1"/>
</dbReference>
<organism evidence="3 4">
    <name type="scientific">Halomonas cupida</name>
    <dbReference type="NCBI Taxonomy" id="44933"/>
    <lineage>
        <taxon>Bacteria</taxon>
        <taxon>Pseudomonadati</taxon>
        <taxon>Pseudomonadota</taxon>
        <taxon>Gammaproteobacteria</taxon>
        <taxon>Oceanospirillales</taxon>
        <taxon>Halomonadaceae</taxon>
        <taxon>Halomonas</taxon>
    </lineage>
</organism>
<evidence type="ECO:0000313" key="3">
    <source>
        <dbReference type="EMBL" id="SHL81082.1"/>
    </source>
</evidence>
<dbReference type="EMBL" id="FRCA01000003">
    <property type="protein sequence ID" value="SHL81082.1"/>
    <property type="molecule type" value="Genomic_DNA"/>
</dbReference>
<sequence>MSYDVDPKVHTIIIDMHDVPSMDGAAIVALQSLIDEVHHESVALILAGLPTRIIVQLHRAGIGKTVGMLTYCRGLPRARSVALHWQKEKTE</sequence>
<reference evidence="2 5" key="2">
    <citation type="submission" date="2019-07" db="EMBL/GenBank/DDBJ databases">
        <title>Whole genome shotgun sequence of Halomonas cupida NBRC 102219.</title>
        <authorList>
            <person name="Hosoyama A."/>
            <person name="Uohara A."/>
            <person name="Ohji S."/>
            <person name="Ichikawa N."/>
        </authorList>
    </citation>
    <scope>NUCLEOTIDE SEQUENCE [LARGE SCALE GENOMIC DNA]</scope>
    <source>
        <strain evidence="2 5">NBRC 102219</strain>
    </source>
</reference>
<name>A0A1M7DNN0_9GAMM</name>
<keyword evidence="5" id="KW-1185">Reference proteome</keyword>